<evidence type="ECO:0000313" key="11">
    <source>
        <dbReference type="Proteomes" id="UP000467840"/>
    </source>
</evidence>
<dbReference type="GO" id="GO:0005886">
    <property type="term" value="C:plasma membrane"/>
    <property type="evidence" value="ECO:0007669"/>
    <property type="project" value="UniProtKB-SubCell"/>
</dbReference>
<dbReference type="InterPro" id="IPR001611">
    <property type="entry name" value="Leu-rich_rpt"/>
</dbReference>
<comment type="subcellular location">
    <subcellularLocation>
        <location evidence="1">Cell membrane</location>
        <topology evidence="1">Single-pass type I membrane protein</topology>
    </subcellularLocation>
</comment>
<evidence type="ECO:0000256" key="1">
    <source>
        <dbReference type="ARBA" id="ARBA00004251"/>
    </source>
</evidence>
<evidence type="ECO:0008006" key="12">
    <source>
        <dbReference type="Google" id="ProtNLM"/>
    </source>
</evidence>
<evidence type="ECO:0000256" key="3">
    <source>
        <dbReference type="ARBA" id="ARBA00022475"/>
    </source>
</evidence>
<dbReference type="PANTHER" id="PTHR48064:SF6">
    <property type="entry name" value="RECEPTOR-LIKE PROTEIN KINASE 2"/>
    <property type="match status" value="1"/>
</dbReference>
<evidence type="ECO:0000256" key="8">
    <source>
        <dbReference type="ARBA" id="ARBA00023136"/>
    </source>
</evidence>
<organism evidence="10 11">
    <name type="scientific">Hevea brasiliensis</name>
    <name type="common">Para rubber tree</name>
    <name type="synonym">Siphonia brasiliensis</name>
    <dbReference type="NCBI Taxonomy" id="3981"/>
    <lineage>
        <taxon>Eukaryota</taxon>
        <taxon>Viridiplantae</taxon>
        <taxon>Streptophyta</taxon>
        <taxon>Embryophyta</taxon>
        <taxon>Tracheophyta</taxon>
        <taxon>Spermatophyta</taxon>
        <taxon>Magnoliopsida</taxon>
        <taxon>eudicotyledons</taxon>
        <taxon>Gunneridae</taxon>
        <taxon>Pentapetalae</taxon>
        <taxon>rosids</taxon>
        <taxon>fabids</taxon>
        <taxon>Malpighiales</taxon>
        <taxon>Euphorbiaceae</taxon>
        <taxon>Crotonoideae</taxon>
        <taxon>Micrandreae</taxon>
        <taxon>Hevea</taxon>
    </lineage>
</organism>
<dbReference type="InterPro" id="IPR032675">
    <property type="entry name" value="LRR_dom_sf"/>
</dbReference>
<accession>A0A6A6KWR6</accession>
<dbReference type="PANTHER" id="PTHR48064">
    <property type="entry name" value="OS01G0750400 PROTEIN"/>
    <property type="match status" value="1"/>
</dbReference>
<dbReference type="FunFam" id="3.80.10.10:FF:000356">
    <property type="entry name" value="LRR receptor-like serine/threonine-protein kinase"/>
    <property type="match status" value="1"/>
</dbReference>
<evidence type="ECO:0000256" key="2">
    <source>
        <dbReference type="ARBA" id="ARBA00009592"/>
    </source>
</evidence>
<evidence type="ECO:0000256" key="6">
    <source>
        <dbReference type="ARBA" id="ARBA00022737"/>
    </source>
</evidence>
<keyword evidence="8" id="KW-0472">Membrane</keyword>
<evidence type="ECO:0000256" key="9">
    <source>
        <dbReference type="ARBA" id="ARBA00023180"/>
    </source>
</evidence>
<dbReference type="Proteomes" id="UP000467840">
    <property type="component" value="Chromosome 7"/>
</dbReference>
<sequence length="204" mass="22316">MSPVRWWICEEVGQLILRGNEVEELKLQACLTKSAMDPVSSVAVIDLSDNVFNSKLPNSLFNVSSLVYVDVSRSHIKGQIPSTIVRLRNLKFLICQGPIANPIKLSFPLSIDLRPYIGKLTEYLNFLSLAGNQLTGEIPASIGGLQGLKIIDLSRNNLSGRIPSSIGRCYWLEVLDLQNNNLSGVIPESLGAGSATLPWNTTPQ</sequence>
<evidence type="ECO:0000256" key="4">
    <source>
        <dbReference type="ARBA" id="ARBA00022614"/>
    </source>
</evidence>
<comment type="similarity">
    <text evidence="2">Belongs to the RLP family.</text>
</comment>
<dbReference type="EMBL" id="JAAGAX010000013">
    <property type="protein sequence ID" value="KAF2293470.1"/>
    <property type="molecule type" value="Genomic_DNA"/>
</dbReference>
<dbReference type="InterPro" id="IPR053038">
    <property type="entry name" value="RLP_Defense"/>
</dbReference>
<gene>
    <name evidence="10" type="ORF">GH714_002084</name>
</gene>
<evidence type="ECO:0000313" key="10">
    <source>
        <dbReference type="EMBL" id="KAF2293470.1"/>
    </source>
</evidence>
<protein>
    <recommendedName>
        <fullName evidence="12">Leucine-rich repeat-containing N-terminal plant-type domain-containing protein</fullName>
    </recommendedName>
</protein>
<dbReference type="Pfam" id="PF13855">
    <property type="entry name" value="LRR_8"/>
    <property type="match status" value="1"/>
</dbReference>
<dbReference type="SUPFAM" id="SSF52058">
    <property type="entry name" value="L domain-like"/>
    <property type="match status" value="1"/>
</dbReference>
<keyword evidence="7" id="KW-1133">Transmembrane helix</keyword>
<evidence type="ECO:0000256" key="5">
    <source>
        <dbReference type="ARBA" id="ARBA00022692"/>
    </source>
</evidence>
<dbReference type="AlphaFoldDB" id="A0A6A6KWR6"/>
<proteinExistence type="inferred from homology"/>
<reference evidence="10 11" key="1">
    <citation type="journal article" date="2020" name="Mol. Plant">
        <title>The Chromosome-Based Rubber Tree Genome Provides New Insights into Spurge Genome Evolution and Rubber Biosynthesis.</title>
        <authorList>
            <person name="Liu J."/>
            <person name="Shi C."/>
            <person name="Shi C.C."/>
            <person name="Li W."/>
            <person name="Zhang Q.J."/>
            <person name="Zhang Y."/>
            <person name="Li K."/>
            <person name="Lu H.F."/>
            <person name="Shi C."/>
            <person name="Zhu S.T."/>
            <person name="Xiao Z.Y."/>
            <person name="Nan H."/>
            <person name="Yue Y."/>
            <person name="Zhu X.G."/>
            <person name="Wu Y."/>
            <person name="Hong X.N."/>
            <person name="Fan G.Y."/>
            <person name="Tong Y."/>
            <person name="Zhang D."/>
            <person name="Mao C.L."/>
            <person name="Liu Y.L."/>
            <person name="Hao S.J."/>
            <person name="Liu W.Q."/>
            <person name="Lv M.Q."/>
            <person name="Zhang H.B."/>
            <person name="Liu Y."/>
            <person name="Hu-Tang G.R."/>
            <person name="Wang J.P."/>
            <person name="Wang J.H."/>
            <person name="Sun Y.H."/>
            <person name="Ni S.B."/>
            <person name="Chen W.B."/>
            <person name="Zhang X.C."/>
            <person name="Jiao Y.N."/>
            <person name="Eichler E.E."/>
            <person name="Li G.H."/>
            <person name="Liu X."/>
            <person name="Gao L.Z."/>
        </authorList>
    </citation>
    <scope>NUCLEOTIDE SEQUENCE [LARGE SCALE GENOMIC DNA]</scope>
    <source>
        <strain evidence="11">cv. GT1</strain>
        <tissue evidence="10">Leaf</tissue>
    </source>
</reference>
<keyword evidence="3" id="KW-1003">Cell membrane</keyword>
<keyword evidence="4" id="KW-0433">Leucine-rich repeat</keyword>
<keyword evidence="5" id="KW-0812">Transmembrane</keyword>
<keyword evidence="9" id="KW-0325">Glycoprotein</keyword>
<evidence type="ECO:0000256" key="7">
    <source>
        <dbReference type="ARBA" id="ARBA00022989"/>
    </source>
</evidence>
<comment type="caution">
    <text evidence="10">The sequence shown here is derived from an EMBL/GenBank/DDBJ whole genome shotgun (WGS) entry which is preliminary data.</text>
</comment>
<keyword evidence="11" id="KW-1185">Reference proteome</keyword>
<name>A0A6A6KWR6_HEVBR</name>
<keyword evidence="6" id="KW-0677">Repeat</keyword>
<dbReference type="Gene3D" id="3.80.10.10">
    <property type="entry name" value="Ribonuclease Inhibitor"/>
    <property type="match status" value="1"/>
</dbReference>